<comment type="caution">
    <text evidence="2">The sequence shown here is derived from an EMBL/GenBank/DDBJ whole genome shotgun (WGS) entry which is preliminary data.</text>
</comment>
<dbReference type="SUPFAM" id="SSF54637">
    <property type="entry name" value="Thioesterase/thiol ester dehydrase-isomerase"/>
    <property type="match status" value="1"/>
</dbReference>
<dbReference type="EMBL" id="JACBZT010000001">
    <property type="protein sequence ID" value="NYJ03952.1"/>
    <property type="molecule type" value="Genomic_DNA"/>
</dbReference>
<accession>A0A853CBF7</accession>
<proteinExistence type="predicted"/>
<evidence type="ECO:0000313" key="2">
    <source>
        <dbReference type="EMBL" id="NYJ03952.1"/>
    </source>
</evidence>
<organism evidence="2 3">
    <name type="scientific">Petropleomorpha daqingensis</name>
    <dbReference type="NCBI Taxonomy" id="2026353"/>
    <lineage>
        <taxon>Bacteria</taxon>
        <taxon>Bacillati</taxon>
        <taxon>Actinomycetota</taxon>
        <taxon>Actinomycetes</taxon>
        <taxon>Geodermatophilales</taxon>
        <taxon>Geodermatophilaceae</taxon>
        <taxon>Petropleomorpha</taxon>
    </lineage>
</organism>
<dbReference type="InterPro" id="IPR006683">
    <property type="entry name" value="Thioestr_dom"/>
</dbReference>
<keyword evidence="3" id="KW-1185">Reference proteome</keyword>
<evidence type="ECO:0000259" key="1">
    <source>
        <dbReference type="Pfam" id="PF03061"/>
    </source>
</evidence>
<reference evidence="2 3" key="1">
    <citation type="submission" date="2020-07" db="EMBL/GenBank/DDBJ databases">
        <title>Sequencing the genomes of 1000 actinobacteria strains.</title>
        <authorList>
            <person name="Klenk H.-P."/>
        </authorList>
    </citation>
    <scope>NUCLEOTIDE SEQUENCE [LARGE SCALE GENOMIC DNA]</scope>
    <source>
        <strain evidence="2 3">DSM 104001</strain>
    </source>
</reference>
<sequence length="132" mass="14641">MPRFVVPVQQRPGRDGTTPTSRHVPFYLAIEAASDVWQLALQQYCVPEIVPMDLAMVHVSSDFRRELFTGELTVDVEVRRIGTTSFTVGLALEQDDDDAGECEFVFALVDASRTAAIAISPAQRAVLEKMTR</sequence>
<name>A0A853CBF7_9ACTN</name>
<gene>
    <name evidence="2" type="ORF">GGQ55_000230</name>
</gene>
<dbReference type="AlphaFoldDB" id="A0A853CBF7"/>
<dbReference type="Pfam" id="PF03061">
    <property type="entry name" value="4HBT"/>
    <property type="match status" value="1"/>
</dbReference>
<protein>
    <submittedName>
        <fullName evidence="2">Acyl-CoA thioesterase FadM</fullName>
    </submittedName>
</protein>
<evidence type="ECO:0000313" key="3">
    <source>
        <dbReference type="Proteomes" id="UP000541969"/>
    </source>
</evidence>
<dbReference type="InterPro" id="IPR029069">
    <property type="entry name" value="HotDog_dom_sf"/>
</dbReference>
<dbReference type="Gene3D" id="3.10.129.10">
    <property type="entry name" value="Hotdog Thioesterase"/>
    <property type="match status" value="1"/>
</dbReference>
<feature type="domain" description="Thioesterase" evidence="1">
    <location>
        <begin position="44"/>
        <end position="98"/>
    </location>
</feature>
<dbReference type="Proteomes" id="UP000541969">
    <property type="component" value="Unassembled WGS sequence"/>
</dbReference>
<dbReference type="RefSeq" id="WP_179714733.1">
    <property type="nucleotide sequence ID" value="NZ_JACBZT010000001.1"/>
</dbReference>